<comment type="caution">
    <text evidence="1">The sequence shown here is derived from an EMBL/GenBank/DDBJ whole genome shotgun (WGS) entry which is preliminary data.</text>
</comment>
<dbReference type="EMBL" id="JAUEPT010000086">
    <property type="protein sequence ID" value="KAK0433040.1"/>
    <property type="molecule type" value="Genomic_DNA"/>
</dbReference>
<evidence type="ECO:0008006" key="3">
    <source>
        <dbReference type="Google" id="ProtNLM"/>
    </source>
</evidence>
<organism evidence="1 2">
    <name type="scientific">Armillaria borealis</name>
    <dbReference type="NCBI Taxonomy" id="47425"/>
    <lineage>
        <taxon>Eukaryota</taxon>
        <taxon>Fungi</taxon>
        <taxon>Dikarya</taxon>
        <taxon>Basidiomycota</taxon>
        <taxon>Agaricomycotina</taxon>
        <taxon>Agaricomycetes</taxon>
        <taxon>Agaricomycetidae</taxon>
        <taxon>Agaricales</taxon>
        <taxon>Marasmiineae</taxon>
        <taxon>Physalacriaceae</taxon>
        <taxon>Armillaria</taxon>
    </lineage>
</organism>
<dbReference type="Proteomes" id="UP001175226">
    <property type="component" value="Unassembled WGS sequence"/>
</dbReference>
<evidence type="ECO:0000313" key="2">
    <source>
        <dbReference type="Proteomes" id="UP001175226"/>
    </source>
</evidence>
<evidence type="ECO:0000313" key="1">
    <source>
        <dbReference type="EMBL" id="KAK0433040.1"/>
    </source>
</evidence>
<keyword evidence="2" id="KW-1185">Reference proteome</keyword>
<reference evidence="1" key="1">
    <citation type="submission" date="2023-06" db="EMBL/GenBank/DDBJ databases">
        <authorList>
            <consortium name="Lawrence Berkeley National Laboratory"/>
            <person name="Ahrendt S."/>
            <person name="Sahu N."/>
            <person name="Indic B."/>
            <person name="Wong-Bajracharya J."/>
            <person name="Merenyi Z."/>
            <person name="Ke H.-M."/>
            <person name="Monk M."/>
            <person name="Kocsube S."/>
            <person name="Drula E."/>
            <person name="Lipzen A."/>
            <person name="Balint B."/>
            <person name="Henrissat B."/>
            <person name="Andreopoulos B."/>
            <person name="Martin F.M."/>
            <person name="Harder C.B."/>
            <person name="Rigling D."/>
            <person name="Ford K.L."/>
            <person name="Foster G.D."/>
            <person name="Pangilinan J."/>
            <person name="Papanicolaou A."/>
            <person name="Barry K."/>
            <person name="LaButti K."/>
            <person name="Viragh M."/>
            <person name="Koriabine M."/>
            <person name="Yan M."/>
            <person name="Riley R."/>
            <person name="Champramary S."/>
            <person name="Plett K.L."/>
            <person name="Tsai I.J."/>
            <person name="Slot J."/>
            <person name="Sipos G."/>
            <person name="Plett J."/>
            <person name="Nagy L.G."/>
            <person name="Grigoriev I.V."/>
        </authorList>
    </citation>
    <scope>NUCLEOTIDE SEQUENCE</scope>
    <source>
        <strain evidence="1">FPL87.14</strain>
    </source>
</reference>
<name>A0AA39MGW2_9AGAR</name>
<accession>A0AA39MGW2</accession>
<proteinExistence type="predicted"/>
<protein>
    <recommendedName>
        <fullName evidence="3">F-box domain-containing protein</fullName>
    </recommendedName>
</protein>
<dbReference type="AlphaFoldDB" id="A0AA39MGW2"/>
<sequence>MTTTLKNGISSDSSLSIPQELLDYILDFLHDDVPTLRTCSLVSHAFLPCSRYHIYSSAFIGHKYELDPFRDQYAGQLYQGKNLAALLKHSPHVAPLVTRFGIHAMSNRMTEFLKDTSLFPIIQSLRNLSHIEFICRQYRRAPFPVATLRVFLAALRSVLLKTFICNGISFEQGQFEDLLTAATNPALKHMSLACDHGADRASEPYPPIRPPPDGLPALESLCIAGKAISSNIAWLFFHQSLYNIRGIRHLSLQIYDGTTSSLLQGLLNEMQGSLESFTLDVIPWEDQGVRLDLRQHRMLSSFFMILASPVDPRLVGMRLSPALQTFTVEQVCHGWEHDSRRSMHAWSEFDAHLDGLMLPALQRVHIRLHDSTHGICQEFRCHGREHDICRCADCYDIRYDSHSYSMECDKWEWKYQVEKIMPLLRGKGILEVEAVKQRCCIPRAFDYNVL</sequence>
<gene>
    <name evidence="1" type="ORF">EV421DRAFT_1846715</name>
</gene>